<reference evidence="1 2" key="1">
    <citation type="journal article" date="2015" name="BMC Genomics">
        <title>Gene expression during zombie ant biting behavior reflects the complexity underlying fungal parasitic behavioral manipulation.</title>
        <authorList>
            <person name="de Bekker C."/>
            <person name="Ohm R.A."/>
            <person name="Loreto R.G."/>
            <person name="Sebastian A."/>
            <person name="Albert I."/>
            <person name="Merrow M."/>
            <person name="Brachmann A."/>
            <person name="Hughes D.P."/>
        </authorList>
    </citation>
    <scope>NUCLEOTIDE SEQUENCE [LARGE SCALE GENOMIC DNA]</scope>
    <source>
        <strain evidence="1 2">SC16a</strain>
    </source>
</reference>
<evidence type="ECO:0000313" key="2">
    <source>
        <dbReference type="Proteomes" id="UP000037136"/>
    </source>
</evidence>
<proteinExistence type="predicted"/>
<sequence>MNDVTGPAPAPVSVLTPLMYGSVSPRPLRVDLEADPATIVPTGEAGTATEACRVQRIAVSVFAALHIARGLLCLAYPATSSGRLSGLVVGEGERSGATYLLSALLGVRDALLGGLLATADRRCGHELRRALAVNLLSDAADTFLLIFAAACAWQRGRTPAAEIAVVATMAILEHLTLWSMAAPYDGANRSGAAAYEARLQAHEDKQLRLDMWLADMRRGGDEVADARPSRE</sequence>
<organism evidence="1 2">
    <name type="scientific">Ophiocordyceps unilateralis</name>
    <name type="common">Zombie-ant fungus</name>
    <name type="synonym">Torrubia unilateralis</name>
    <dbReference type="NCBI Taxonomy" id="268505"/>
    <lineage>
        <taxon>Eukaryota</taxon>
        <taxon>Fungi</taxon>
        <taxon>Dikarya</taxon>
        <taxon>Ascomycota</taxon>
        <taxon>Pezizomycotina</taxon>
        <taxon>Sordariomycetes</taxon>
        <taxon>Hypocreomycetidae</taxon>
        <taxon>Hypocreales</taxon>
        <taxon>Ophiocordycipitaceae</taxon>
        <taxon>Ophiocordyceps</taxon>
    </lineage>
</organism>
<accession>A0A2A9P4P2</accession>
<comment type="caution">
    <text evidence="1">The sequence shown here is derived from an EMBL/GenBank/DDBJ whole genome shotgun (WGS) entry which is preliminary data.</text>
</comment>
<protein>
    <submittedName>
        <fullName evidence="1">Uncharacterized protein</fullName>
    </submittedName>
</protein>
<dbReference type="OrthoDB" id="4160064at2759"/>
<dbReference type="EMBL" id="LAZP02000611">
    <property type="protein sequence ID" value="PFH56308.1"/>
    <property type="molecule type" value="Genomic_DNA"/>
</dbReference>
<dbReference type="AlphaFoldDB" id="A0A2A9P4P2"/>
<reference evidence="1 2" key="2">
    <citation type="journal article" date="2017" name="Sci. Rep.">
        <title>Ant-infecting Ophiocordyceps genomes reveal a high diversity of potential behavioral manipulation genes and a possible major role for enterotoxins.</title>
        <authorList>
            <person name="de Bekker C."/>
            <person name="Ohm R.A."/>
            <person name="Evans H.C."/>
            <person name="Brachmann A."/>
            <person name="Hughes D.P."/>
        </authorList>
    </citation>
    <scope>NUCLEOTIDE SEQUENCE [LARGE SCALE GENOMIC DNA]</scope>
    <source>
        <strain evidence="1 2">SC16a</strain>
    </source>
</reference>
<dbReference type="Proteomes" id="UP000037136">
    <property type="component" value="Unassembled WGS sequence"/>
</dbReference>
<keyword evidence="2" id="KW-1185">Reference proteome</keyword>
<name>A0A2A9P4P2_OPHUN</name>
<evidence type="ECO:0000313" key="1">
    <source>
        <dbReference type="EMBL" id="PFH56308.1"/>
    </source>
</evidence>
<gene>
    <name evidence="1" type="ORF">XA68_16755</name>
</gene>